<dbReference type="GO" id="GO:0006508">
    <property type="term" value="P:proteolysis"/>
    <property type="evidence" value="ECO:0007669"/>
    <property type="project" value="UniProtKB-KW"/>
</dbReference>
<keyword evidence="4 10" id="KW-0645">Protease</keyword>
<feature type="transmembrane region" description="Helical" evidence="10">
    <location>
        <begin position="355"/>
        <end position="375"/>
    </location>
</feature>
<dbReference type="GO" id="GO:0004252">
    <property type="term" value="F:serine-type endopeptidase activity"/>
    <property type="evidence" value="ECO:0007669"/>
    <property type="project" value="InterPro"/>
</dbReference>
<evidence type="ECO:0000256" key="10">
    <source>
        <dbReference type="RuleBase" id="RU362115"/>
    </source>
</evidence>
<feature type="transmembrane region" description="Helical" evidence="10">
    <location>
        <begin position="411"/>
        <end position="431"/>
    </location>
</feature>
<comment type="similarity">
    <text evidence="3 10">Belongs to the peptidase S54 family.</text>
</comment>
<feature type="transmembrane region" description="Helical" evidence="10">
    <location>
        <begin position="320"/>
        <end position="343"/>
    </location>
</feature>
<dbReference type="GO" id="GO:0016020">
    <property type="term" value="C:membrane"/>
    <property type="evidence" value="ECO:0007669"/>
    <property type="project" value="UniProtKB-SubCell"/>
</dbReference>
<dbReference type="EC" id="3.4.21.105" evidence="10"/>
<dbReference type="STRING" id="1754191.A0A1Y1VDZ0"/>
<proteinExistence type="inferred from homology"/>
<feature type="region of interest" description="Disordered" evidence="11">
    <location>
        <begin position="86"/>
        <end position="125"/>
    </location>
</feature>
<accession>A0A1Y1VDZ0</accession>
<dbReference type="EMBL" id="MCFH01000014">
    <property type="protein sequence ID" value="ORX52963.1"/>
    <property type="molecule type" value="Genomic_DNA"/>
</dbReference>
<evidence type="ECO:0000256" key="7">
    <source>
        <dbReference type="ARBA" id="ARBA00022825"/>
    </source>
</evidence>
<feature type="transmembrane region" description="Helical" evidence="10">
    <location>
        <begin position="295"/>
        <end position="314"/>
    </location>
</feature>
<evidence type="ECO:0000256" key="11">
    <source>
        <dbReference type="SAM" id="MobiDB-lite"/>
    </source>
</evidence>
<dbReference type="Gene3D" id="1.20.1540.10">
    <property type="entry name" value="Rhomboid-like"/>
    <property type="match status" value="1"/>
</dbReference>
<reference evidence="13 14" key="2">
    <citation type="submission" date="2016-08" db="EMBL/GenBank/DDBJ databases">
        <title>Pervasive Adenine N6-methylation of Active Genes in Fungi.</title>
        <authorList>
            <consortium name="DOE Joint Genome Institute"/>
            <person name="Mondo S.J."/>
            <person name="Dannebaum R.O."/>
            <person name="Kuo R.C."/>
            <person name="Labutti K."/>
            <person name="Haridas S."/>
            <person name="Kuo A."/>
            <person name="Salamov A."/>
            <person name="Ahrendt S.R."/>
            <person name="Lipzen A."/>
            <person name="Sullivan W."/>
            <person name="Andreopoulos W.B."/>
            <person name="Clum A."/>
            <person name="Lindquist E."/>
            <person name="Daum C."/>
            <person name="Ramamoorthy G.K."/>
            <person name="Gryganskyi A."/>
            <person name="Culley D."/>
            <person name="Magnuson J.K."/>
            <person name="James T.Y."/>
            <person name="O'Malley M.A."/>
            <person name="Stajich J.E."/>
            <person name="Spatafora J.W."/>
            <person name="Visel A."/>
            <person name="Grigoriev I.V."/>
        </authorList>
    </citation>
    <scope>NUCLEOTIDE SEQUENCE [LARGE SCALE GENOMIC DNA]</scope>
    <source>
        <strain evidence="14">finn</strain>
    </source>
</reference>
<dbReference type="InterPro" id="IPR022764">
    <property type="entry name" value="Peptidase_S54_rhomboid_dom"/>
</dbReference>
<feature type="compositionally biased region" description="Basic and acidic residues" evidence="11">
    <location>
        <begin position="99"/>
        <end position="118"/>
    </location>
</feature>
<evidence type="ECO:0000256" key="4">
    <source>
        <dbReference type="ARBA" id="ARBA00022670"/>
    </source>
</evidence>
<evidence type="ECO:0000256" key="3">
    <source>
        <dbReference type="ARBA" id="ARBA00009045"/>
    </source>
</evidence>
<dbReference type="Proteomes" id="UP000193719">
    <property type="component" value="Unassembled WGS sequence"/>
</dbReference>
<feature type="transmembrane region" description="Helical" evidence="10">
    <location>
        <begin position="381"/>
        <end position="399"/>
    </location>
</feature>
<feature type="domain" description="Peptidase S54 rhomboid" evidence="12">
    <location>
        <begin position="259"/>
        <end position="396"/>
    </location>
</feature>
<protein>
    <recommendedName>
        <fullName evidence="10">Rhomboid-type serine protease</fullName>
        <ecNumber evidence="10">3.4.21.105</ecNumber>
    </recommendedName>
</protein>
<evidence type="ECO:0000256" key="6">
    <source>
        <dbReference type="ARBA" id="ARBA00022801"/>
    </source>
</evidence>
<comment type="catalytic activity">
    <reaction evidence="1 10">
        <text>Cleaves type-1 transmembrane domains using a catalytic dyad composed of serine and histidine that are contributed by different transmembrane domains.</text>
        <dbReference type="EC" id="3.4.21.105"/>
    </reaction>
</comment>
<evidence type="ECO:0000313" key="14">
    <source>
        <dbReference type="Proteomes" id="UP000193719"/>
    </source>
</evidence>
<evidence type="ECO:0000256" key="9">
    <source>
        <dbReference type="ARBA" id="ARBA00023136"/>
    </source>
</evidence>
<dbReference type="OrthoDB" id="2135164at2759"/>
<dbReference type="SUPFAM" id="SSF144091">
    <property type="entry name" value="Rhomboid-like"/>
    <property type="match status" value="1"/>
</dbReference>
<feature type="transmembrane region" description="Helical" evidence="10">
    <location>
        <begin position="261"/>
        <end position="283"/>
    </location>
</feature>
<evidence type="ECO:0000256" key="5">
    <source>
        <dbReference type="ARBA" id="ARBA00022692"/>
    </source>
</evidence>
<reference evidence="13 14" key="1">
    <citation type="submission" date="2016-08" db="EMBL/GenBank/DDBJ databases">
        <title>Genomes of anaerobic fungi encode conserved fungal cellulosomes for biomass hydrolysis.</title>
        <authorList>
            <consortium name="DOE Joint Genome Institute"/>
            <person name="Haitjema C.H."/>
            <person name="Gilmore S.P."/>
            <person name="Henske J.K."/>
            <person name="Solomon K.V."/>
            <person name="De Groot R."/>
            <person name="Kuo A."/>
            <person name="Mondo S.J."/>
            <person name="Salamov A.A."/>
            <person name="Labutti K."/>
            <person name="Zhao Z."/>
            <person name="Chiniquy J."/>
            <person name="Barry K."/>
            <person name="Brewer H.M."/>
            <person name="Purvine S.O."/>
            <person name="Wright A.T."/>
            <person name="Boxma B."/>
            <person name="Van Alen T."/>
            <person name="Hackstein J.H."/>
            <person name="Baker S.E."/>
            <person name="Grigoriev I.V."/>
            <person name="O'Malley M.A."/>
        </authorList>
    </citation>
    <scope>NUCLEOTIDE SEQUENCE [LARGE SCALE GENOMIC DNA]</scope>
    <source>
        <strain evidence="14">finn</strain>
    </source>
</reference>
<evidence type="ECO:0000256" key="1">
    <source>
        <dbReference type="ARBA" id="ARBA00000156"/>
    </source>
</evidence>
<keyword evidence="8 10" id="KW-1133">Transmembrane helix</keyword>
<keyword evidence="14" id="KW-1185">Reference proteome</keyword>
<dbReference type="Pfam" id="PF01694">
    <property type="entry name" value="Rhomboid"/>
    <property type="match status" value="1"/>
</dbReference>
<comment type="function">
    <text evidence="10">Serine protease involved in intramembrane proteolysis.</text>
</comment>
<dbReference type="InterPro" id="IPR002610">
    <property type="entry name" value="Peptidase_S54_rhomboid-like"/>
</dbReference>
<name>A0A1Y1VDZ0_9FUNG</name>
<evidence type="ECO:0000256" key="2">
    <source>
        <dbReference type="ARBA" id="ARBA00004141"/>
    </source>
</evidence>
<dbReference type="PANTHER" id="PTHR22936">
    <property type="entry name" value="RHOMBOID-RELATED"/>
    <property type="match status" value="1"/>
</dbReference>
<sequence length="460" mass="53193">MSEKSIRRKSTYSIKKAGSDAWRWLSAEDSFVSEEQPVGVSFYQRNTTFRQYRNNRNGSSSRNSSNISQFLNPSYFRNLTSSEQSYSSINMEEPEEDEEVKKPKPALEKQKNESDPNKRKNLKIPSALYDPEVRRQLQQMKPHIPYFLVTVTILQIFILIFSIGRNYSVTGKFIAGMDDNPMIGPYPSTLVYMGARFLPCMKKTNITETECPPGVKSQNYVTKMVLDQNGQMINTLQRSDMCSLADICGFDMKQRDTPNQWYRFIIPIFLHSGILHILFNLVFQVRTGIPMEKEFGSWRMAIIYMISGIFGFIFEAKSVGYAPSVGCSGALYGLLACLLLDLIQSWKIIIHPWKELFKLLLIIIISLAFGLIPYVDNFAHIGGFIMGLLMGIIFLPFIIFSKKGLIIKRILMVFSVFISIFLFIWAIRQFYIDGKYCRWCKYLSCIPIKEEWCEYYDSIY</sequence>
<feature type="transmembrane region" description="Helical" evidence="10">
    <location>
        <begin position="144"/>
        <end position="163"/>
    </location>
</feature>
<keyword evidence="7 10" id="KW-0720">Serine protease</keyword>
<comment type="subcellular location">
    <subcellularLocation>
        <location evidence="2 10">Membrane</location>
        <topology evidence="2 10">Multi-pass membrane protein</topology>
    </subcellularLocation>
</comment>
<evidence type="ECO:0000313" key="13">
    <source>
        <dbReference type="EMBL" id="ORX52963.1"/>
    </source>
</evidence>
<evidence type="ECO:0000259" key="12">
    <source>
        <dbReference type="Pfam" id="PF01694"/>
    </source>
</evidence>
<evidence type="ECO:0000256" key="8">
    <source>
        <dbReference type="ARBA" id="ARBA00022989"/>
    </source>
</evidence>
<dbReference type="InterPro" id="IPR035952">
    <property type="entry name" value="Rhomboid-like_sf"/>
</dbReference>
<keyword evidence="9 10" id="KW-0472">Membrane</keyword>
<gene>
    <name evidence="13" type="ORF">BCR36DRAFT_324034</name>
</gene>
<dbReference type="AlphaFoldDB" id="A0A1Y1VDZ0"/>
<organism evidence="13 14">
    <name type="scientific">Piromyces finnis</name>
    <dbReference type="NCBI Taxonomy" id="1754191"/>
    <lineage>
        <taxon>Eukaryota</taxon>
        <taxon>Fungi</taxon>
        <taxon>Fungi incertae sedis</taxon>
        <taxon>Chytridiomycota</taxon>
        <taxon>Chytridiomycota incertae sedis</taxon>
        <taxon>Neocallimastigomycetes</taxon>
        <taxon>Neocallimastigales</taxon>
        <taxon>Neocallimastigaceae</taxon>
        <taxon>Piromyces</taxon>
    </lineage>
</organism>
<dbReference type="PANTHER" id="PTHR22936:SF69">
    <property type="entry name" value="RHOMBOID-LIKE PROTEIN"/>
    <property type="match status" value="1"/>
</dbReference>
<keyword evidence="5 10" id="KW-0812">Transmembrane</keyword>
<comment type="caution">
    <text evidence="13">The sequence shown here is derived from an EMBL/GenBank/DDBJ whole genome shotgun (WGS) entry which is preliminary data.</text>
</comment>
<keyword evidence="6 10" id="KW-0378">Hydrolase</keyword>